<evidence type="ECO:0000256" key="3">
    <source>
        <dbReference type="ARBA" id="ARBA00022448"/>
    </source>
</evidence>
<evidence type="ECO:0000256" key="2">
    <source>
        <dbReference type="ARBA" id="ARBA00007613"/>
    </source>
</evidence>
<evidence type="ECO:0000256" key="1">
    <source>
        <dbReference type="ARBA" id="ARBA00004442"/>
    </source>
</evidence>
<accession>A0ABP7YV50</accession>
<keyword evidence="6" id="KW-0472">Membrane</keyword>
<keyword evidence="5" id="KW-0812">Transmembrane</keyword>
<name>A0ABP7YV50_9SPHI</name>
<keyword evidence="4" id="KW-1134">Transmembrane beta strand</keyword>
<comment type="subcellular location">
    <subcellularLocation>
        <location evidence="1">Cell outer membrane</location>
    </subcellularLocation>
</comment>
<dbReference type="RefSeq" id="WP_344674868.1">
    <property type="nucleotide sequence ID" value="NZ_BAAAZI010000009.1"/>
</dbReference>
<dbReference type="Proteomes" id="UP001500101">
    <property type="component" value="Unassembled WGS sequence"/>
</dbReference>
<evidence type="ECO:0000313" key="9">
    <source>
        <dbReference type="Proteomes" id="UP001500101"/>
    </source>
</evidence>
<keyword evidence="3" id="KW-0813">Transport</keyword>
<evidence type="ECO:0000256" key="7">
    <source>
        <dbReference type="ARBA" id="ARBA00023237"/>
    </source>
</evidence>
<keyword evidence="9" id="KW-1185">Reference proteome</keyword>
<evidence type="ECO:0000256" key="6">
    <source>
        <dbReference type="ARBA" id="ARBA00023136"/>
    </source>
</evidence>
<dbReference type="Gene3D" id="1.20.1600.10">
    <property type="entry name" value="Outer membrane efflux proteins (OEP)"/>
    <property type="match status" value="1"/>
</dbReference>
<dbReference type="EMBL" id="BAAAZI010000009">
    <property type="protein sequence ID" value="GAA4141805.1"/>
    <property type="molecule type" value="Genomic_DNA"/>
</dbReference>
<dbReference type="InterPro" id="IPR003423">
    <property type="entry name" value="OMP_efflux"/>
</dbReference>
<dbReference type="PANTHER" id="PTHR30026:SF20">
    <property type="entry name" value="OUTER MEMBRANE PROTEIN TOLC"/>
    <property type="match status" value="1"/>
</dbReference>
<dbReference type="InterPro" id="IPR051906">
    <property type="entry name" value="TolC-like"/>
</dbReference>
<gene>
    <name evidence="8" type="ORF">GCM10022216_22150</name>
</gene>
<evidence type="ECO:0000313" key="8">
    <source>
        <dbReference type="EMBL" id="GAA4141805.1"/>
    </source>
</evidence>
<reference evidence="9" key="1">
    <citation type="journal article" date="2019" name="Int. J. Syst. Evol. Microbiol.">
        <title>The Global Catalogue of Microorganisms (GCM) 10K type strain sequencing project: providing services to taxonomists for standard genome sequencing and annotation.</title>
        <authorList>
            <consortium name="The Broad Institute Genomics Platform"/>
            <consortium name="The Broad Institute Genome Sequencing Center for Infectious Disease"/>
            <person name="Wu L."/>
            <person name="Ma J."/>
        </authorList>
    </citation>
    <scope>NUCLEOTIDE SEQUENCE [LARGE SCALE GENOMIC DNA]</scope>
    <source>
        <strain evidence="9">JCM 16704</strain>
    </source>
</reference>
<comment type="similarity">
    <text evidence="2">Belongs to the outer membrane factor (OMF) (TC 1.B.17) family.</text>
</comment>
<evidence type="ECO:0000256" key="5">
    <source>
        <dbReference type="ARBA" id="ARBA00022692"/>
    </source>
</evidence>
<comment type="caution">
    <text evidence="8">The sequence shown here is derived from an EMBL/GenBank/DDBJ whole genome shotgun (WGS) entry which is preliminary data.</text>
</comment>
<proteinExistence type="inferred from homology"/>
<keyword evidence="7" id="KW-0998">Cell outer membrane</keyword>
<evidence type="ECO:0000256" key="4">
    <source>
        <dbReference type="ARBA" id="ARBA00022452"/>
    </source>
</evidence>
<organism evidence="8 9">
    <name type="scientific">Sphingobacterium kyonggiense</name>
    <dbReference type="NCBI Taxonomy" id="714075"/>
    <lineage>
        <taxon>Bacteria</taxon>
        <taxon>Pseudomonadati</taxon>
        <taxon>Bacteroidota</taxon>
        <taxon>Sphingobacteriia</taxon>
        <taxon>Sphingobacteriales</taxon>
        <taxon>Sphingobacteriaceae</taxon>
        <taxon>Sphingobacterium</taxon>
    </lineage>
</organism>
<protein>
    <submittedName>
        <fullName evidence="8">TolC family protein</fullName>
    </submittedName>
</protein>
<dbReference type="SUPFAM" id="SSF56954">
    <property type="entry name" value="Outer membrane efflux proteins (OEP)"/>
    <property type="match status" value="1"/>
</dbReference>
<dbReference type="Pfam" id="PF02321">
    <property type="entry name" value="OEP"/>
    <property type="match status" value="1"/>
</dbReference>
<sequence>MPTWAFSQTKVLTLDECIQLGLENKLDFKIEQLKVLRMKKAKRSTASRFLPQINAYGSHRYLFGSSIDPASNTRVSSNIQSDNLGIEGSLNLFNFNELWESKLSNDDFLIAQQNKAVIEREFILQVIQKYYDALAAQEWQKVIEGQLVNSKQQLERIQKEVEDGAKPESDEQDIQVVVIQEKKLLLQTQQEEANQKLSLMQLINNQDLLPDNITLVFNKAIAVPNTLEIQNHPAIQLEKLRLGKMEHEYTQLLGPVLPRVSLSYDYGTFYSNKIKDIFDTSLQFGSQLRNNKNQFLGLNLSIPIFSRGDRLQARRLKKMEFLEQEQLISKTTLDLNNKLQLERQKIKQFDELQPSLIVHMNFAEKSLETTQTKFEFGRVDISAYNAAKNQVLNASYDYLKNQLYKAMSINIMETMIE</sequence>
<dbReference type="PANTHER" id="PTHR30026">
    <property type="entry name" value="OUTER MEMBRANE PROTEIN TOLC"/>
    <property type="match status" value="1"/>
</dbReference>